<dbReference type="SUPFAM" id="SSF69349">
    <property type="entry name" value="Phage fibre proteins"/>
    <property type="match status" value="1"/>
</dbReference>
<dbReference type="Proteomes" id="UP000192721">
    <property type="component" value="Unassembled WGS sequence"/>
</dbReference>
<dbReference type="InterPro" id="IPR006531">
    <property type="entry name" value="Gp5/Vgr_OB"/>
</dbReference>
<dbReference type="NCBIfam" id="TIGR01646">
    <property type="entry name" value="vgr_GE"/>
    <property type="match status" value="1"/>
</dbReference>
<evidence type="ECO:0000256" key="3">
    <source>
        <dbReference type="ARBA" id="ARBA00022525"/>
    </source>
</evidence>
<feature type="domain" description="Gp5/Type VI secretion system Vgr C-terminal trimerisation" evidence="5">
    <location>
        <begin position="474"/>
        <end position="577"/>
    </location>
</feature>
<dbReference type="PANTHER" id="PTHR32305:SF15">
    <property type="entry name" value="PROTEIN RHSA-RELATED"/>
    <property type="match status" value="1"/>
</dbReference>
<dbReference type="Gene3D" id="3.55.50.10">
    <property type="entry name" value="Baseplate protein-like domains"/>
    <property type="match status" value="1"/>
</dbReference>
<dbReference type="InterPro" id="IPR006533">
    <property type="entry name" value="T6SS_Vgr_RhsGE"/>
</dbReference>
<dbReference type="AlphaFoldDB" id="A0A1W0CDX9"/>
<evidence type="ECO:0000259" key="5">
    <source>
        <dbReference type="Pfam" id="PF22178"/>
    </source>
</evidence>
<accession>A0A1W0CDX9</accession>
<dbReference type="EMBL" id="MUKV01000042">
    <property type="protein sequence ID" value="OQS32958.1"/>
    <property type="molecule type" value="Genomic_DNA"/>
</dbReference>
<evidence type="ECO:0000259" key="4">
    <source>
        <dbReference type="Pfam" id="PF04717"/>
    </source>
</evidence>
<reference evidence="6 7" key="1">
    <citation type="submission" date="2017-02" db="EMBL/GenBank/DDBJ databases">
        <title>Chromobacterium haemolyticum H5244.</title>
        <authorList>
            <person name="Gulvik C.A."/>
        </authorList>
    </citation>
    <scope>NUCLEOTIDE SEQUENCE [LARGE SCALE GENOMIC DNA]</scope>
    <source>
        <strain evidence="6 7">H5244</strain>
    </source>
</reference>
<dbReference type="Pfam" id="PF22178">
    <property type="entry name" value="Gp5_trimer_C"/>
    <property type="match status" value="1"/>
</dbReference>
<evidence type="ECO:0000256" key="1">
    <source>
        <dbReference type="ARBA" id="ARBA00004613"/>
    </source>
</evidence>
<dbReference type="RefSeq" id="WP_143330369.1">
    <property type="nucleotide sequence ID" value="NZ_MUKV01000042.1"/>
</dbReference>
<name>A0A1W0CDX9_9NEIS</name>
<comment type="caution">
    <text evidence="6">The sequence shown here is derived from an EMBL/GenBank/DDBJ whole genome shotgun (WGS) entry which is preliminary data.</text>
</comment>
<dbReference type="InterPro" id="IPR017847">
    <property type="entry name" value="T6SS_RhsGE_Vgr_subset"/>
</dbReference>
<dbReference type="SUPFAM" id="SSF69279">
    <property type="entry name" value="Phage tail proteins"/>
    <property type="match status" value="2"/>
</dbReference>
<keyword evidence="3" id="KW-0964">Secreted</keyword>
<dbReference type="SUPFAM" id="SSF69255">
    <property type="entry name" value="gp5 N-terminal domain-like"/>
    <property type="match status" value="1"/>
</dbReference>
<dbReference type="Pfam" id="PF05954">
    <property type="entry name" value="Phage_GPD"/>
    <property type="match status" value="1"/>
</dbReference>
<evidence type="ECO:0000313" key="6">
    <source>
        <dbReference type="EMBL" id="OQS32958.1"/>
    </source>
</evidence>
<evidence type="ECO:0000313" key="7">
    <source>
        <dbReference type="Proteomes" id="UP000192721"/>
    </source>
</evidence>
<comment type="similarity">
    <text evidence="2">Belongs to the VgrG protein family.</text>
</comment>
<dbReference type="Gene3D" id="2.30.110.50">
    <property type="match status" value="1"/>
</dbReference>
<dbReference type="InterPro" id="IPR037026">
    <property type="entry name" value="Vgr_OB-fold_dom_sf"/>
</dbReference>
<sequence length="668" mass="74278">MPATDREREFYISSSLGKDALLFERMHSIEQMNTAGSHELYVLTESSSLDVFSLLGKSLTVHVELSNGSHRYFHAYVINVVATGRRDRFYSYHLQLSSWFHFLKLNQASRIFQNQTLECILQSVFAKYDEYVFSVSYKAQALKKQLSYCVQYAESDFDFVSRLMEKMGIAYFFKHDQAAHHLVICDESSAFLEKDLCRKLQLVAPGAALTTDCVWDWCSQQNIQAGAVAIQDYDFEKASPSTQGRLFSRRLSQSKTLDSKHEQFVYPGLFTEVDVGDFLAVRGLELLETHAQGFSAETTSRVLSPGLLFNLQGHWEAELNQQYLVLETSHTLISSFWTAATTPVLSWQCQLRGISSRVPFRPAKKTPWPVMRGPQTAMVVGKTGEEIWTDQYGQVKVKFQWDRDQASDERSSCWLRVAQSLAGNRWGTTFIPRVGQEVVVDFLDGDPDRPLVTGVVYNAANRPPVSLPTQASRSVIKTNSSKGGYGFNLIRFEDKKGEEQLLFRAEKDKHDYIKHELREWIGGDRHTLIKGKVASKIGGNASLVVGGGFSQKTTKNHVVQADGNITVSGGKNLLIEAKDGLSLDSAQLVMEAGNLLSLKSKRIVLEAQTMLTLKVGGNSIVLSESGVAIDGRMLQLNGGASAPGSPGVKVAAVRVALEEPLEAEDGNE</sequence>
<gene>
    <name evidence="6" type="ORF">B0T45_21010</name>
</gene>
<comment type="subcellular location">
    <subcellularLocation>
        <location evidence="1">Secreted</location>
    </subcellularLocation>
</comment>
<proteinExistence type="inferred from homology"/>
<dbReference type="Pfam" id="PF04717">
    <property type="entry name" value="Phage_base_V"/>
    <property type="match status" value="1"/>
</dbReference>
<protein>
    <submittedName>
        <fullName evidence="6">Uncharacterized protein</fullName>
    </submittedName>
</protein>
<dbReference type="Gene3D" id="2.40.50.230">
    <property type="entry name" value="Gp5 N-terminal domain"/>
    <property type="match status" value="1"/>
</dbReference>
<dbReference type="NCBIfam" id="TIGR03361">
    <property type="entry name" value="VI_Rhs_Vgr"/>
    <property type="match status" value="1"/>
</dbReference>
<organism evidence="6 7">
    <name type="scientific">Chromobacterium haemolyticum</name>
    <dbReference type="NCBI Taxonomy" id="394935"/>
    <lineage>
        <taxon>Bacteria</taxon>
        <taxon>Pseudomonadati</taxon>
        <taxon>Pseudomonadota</taxon>
        <taxon>Betaproteobacteria</taxon>
        <taxon>Neisseriales</taxon>
        <taxon>Chromobacteriaceae</taxon>
        <taxon>Chromobacterium</taxon>
    </lineage>
</organism>
<dbReference type="Gene3D" id="4.10.220.110">
    <property type="match status" value="1"/>
</dbReference>
<dbReference type="InterPro" id="IPR050708">
    <property type="entry name" value="T6SS_VgrG/RHS"/>
</dbReference>
<dbReference type="InterPro" id="IPR054030">
    <property type="entry name" value="Gp5_Vgr_C"/>
</dbReference>
<dbReference type="PANTHER" id="PTHR32305">
    <property type="match status" value="1"/>
</dbReference>
<evidence type="ECO:0000256" key="2">
    <source>
        <dbReference type="ARBA" id="ARBA00005558"/>
    </source>
</evidence>
<dbReference type="GO" id="GO:0005576">
    <property type="term" value="C:extracellular region"/>
    <property type="evidence" value="ECO:0007669"/>
    <property type="project" value="UniProtKB-SubCell"/>
</dbReference>
<feature type="domain" description="Gp5/Type VI secretion system Vgr protein OB-fold" evidence="4">
    <location>
        <begin position="390"/>
        <end position="457"/>
    </location>
</feature>